<sequence length="80" mass="8344">MTRPCETVTMFCVSIPHDDAPITNSTPLSAMTGHPATSSGDSGEPSFKPSPKRQAERTDQPNHGGIVSNTAFAHHRAGGG</sequence>
<dbReference type="Proteomes" id="UP000548476">
    <property type="component" value="Unassembled WGS sequence"/>
</dbReference>
<name>A0A841FV69_9ACTN</name>
<dbReference type="EMBL" id="JACHGT010000011">
    <property type="protein sequence ID" value="MBB6037237.1"/>
    <property type="molecule type" value="Genomic_DNA"/>
</dbReference>
<keyword evidence="3" id="KW-1185">Reference proteome</keyword>
<accession>A0A841FV69</accession>
<evidence type="ECO:0000313" key="3">
    <source>
        <dbReference type="Proteomes" id="UP000548476"/>
    </source>
</evidence>
<dbReference type="AlphaFoldDB" id="A0A841FV69"/>
<reference evidence="2 3" key="1">
    <citation type="submission" date="2020-08" db="EMBL/GenBank/DDBJ databases">
        <title>Genomic Encyclopedia of Type Strains, Phase IV (KMG-IV): sequencing the most valuable type-strain genomes for metagenomic binning, comparative biology and taxonomic classification.</title>
        <authorList>
            <person name="Goeker M."/>
        </authorList>
    </citation>
    <scope>NUCLEOTIDE SEQUENCE [LARGE SCALE GENOMIC DNA]</scope>
    <source>
        <strain evidence="2 3">YIM 65646</strain>
    </source>
</reference>
<protein>
    <submittedName>
        <fullName evidence="2">Uncharacterized protein</fullName>
    </submittedName>
</protein>
<dbReference type="RefSeq" id="WP_239122408.1">
    <property type="nucleotide sequence ID" value="NZ_JACHGT010000011.1"/>
</dbReference>
<feature type="region of interest" description="Disordered" evidence="1">
    <location>
        <begin position="15"/>
        <end position="80"/>
    </location>
</feature>
<proteinExistence type="predicted"/>
<feature type="compositionally biased region" description="Polar residues" evidence="1">
    <location>
        <begin position="22"/>
        <end position="41"/>
    </location>
</feature>
<evidence type="ECO:0000313" key="2">
    <source>
        <dbReference type="EMBL" id="MBB6037237.1"/>
    </source>
</evidence>
<comment type="caution">
    <text evidence="2">The sequence shown here is derived from an EMBL/GenBank/DDBJ whole genome shotgun (WGS) entry which is preliminary data.</text>
</comment>
<organism evidence="2 3">
    <name type="scientific">Phytomonospora endophytica</name>
    <dbReference type="NCBI Taxonomy" id="714109"/>
    <lineage>
        <taxon>Bacteria</taxon>
        <taxon>Bacillati</taxon>
        <taxon>Actinomycetota</taxon>
        <taxon>Actinomycetes</taxon>
        <taxon>Micromonosporales</taxon>
        <taxon>Micromonosporaceae</taxon>
        <taxon>Phytomonospora</taxon>
    </lineage>
</organism>
<evidence type="ECO:0000256" key="1">
    <source>
        <dbReference type="SAM" id="MobiDB-lite"/>
    </source>
</evidence>
<gene>
    <name evidence="2" type="ORF">HNR73_005110</name>
</gene>